<name>A0A8E5MIC5_USTVR</name>
<feature type="compositionally biased region" description="Low complexity" evidence="1">
    <location>
        <begin position="57"/>
        <end position="69"/>
    </location>
</feature>
<sequence length="175" mass="19022">MLPHSACTVRARAAAPCSPQCDGRACRRVSGVGCRVSGGKSVSNVSAWGKRRRKYKSSSSISNTTKNTTKNTTDIDAGIDADAWLTVKPLSSYSWLQHVFVVARVSRMLPPLRPALDRVGNHKSAQLAQPLPTSPQVSSVNRELTNEMLPPLEQNGPPCEMSEAHFRPCWNNGLP</sequence>
<reference evidence="2" key="1">
    <citation type="submission" date="2020-03" db="EMBL/GenBank/DDBJ databases">
        <title>A mixture of massive structural variations and highly conserved coding sequences in Ustilaginoidea virens genome.</title>
        <authorList>
            <person name="Zhang K."/>
            <person name="Zhao Z."/>
            <person name="Zhang Z."/>
            <person name="Li Y."/>
            <person name="Hsiang T."/>
            <person name="Sun W."/>
        </authorList>
    </citation>
    <scope>NUCLEOTIDE SEQUENCE</scope>
    <source>
        <strain evidence="2">UV-8b</strain>
    </source>
</reference>
<dbReference type="Proteomes" id="UP000027002">
    <property type="component" value="Chromosome 4"/>
</dbReference>
<dbReference type="AlphaFoldDB" id="A0A8E5MIC5"/>
<dbReference type="KEGG" id="uvi:66065916"/>
<proteinExistence type="predicted"/>
<dbReference type="EMBL" id="CP072756">
    <property type="protein sequence ID" value="QUC20897.1"/>
    <property type="molecule type" value="Genomic_DNA"/>
</dbReference>
<organism evidence="2 3">
    <name type="scientific">Ustilaginoidea virens</name>
    <name type="common">Rice false smut fungus</name>
    <name type="synonym">Villosiclava virens</name>
    <dbReference type="NCBI Taxonomy" id="1159556"/>
    <lineage>
        <taxon>Eukaryota</taxon>
        <taxon>Fungi</taxon>
        <taxon>Dikarya</taxon>
        <taxon>Ascomycota</taxon>
        <taxon>Pezizomycotina</taxon>
        <taxon>Sordariomycetes</taxon>
        <taxon>Hypocreomycetidae</taxon>
        <taxon>Hypocreales</taxon>
        <taxon>Clavicipitaceae</taxon>
        <taxon>Ustilaginoidea</taxon>
    </lineage>
</organism>
<dbReference type="RefSeq" id="XP_042998570.1">
    <property type="nucleotide sequence ID" value="XM_043142636.1"/>
</dbReference>
<feature type="region of interest" description="Disordered" evidence="1">
    <location>
        <begin position="45"/>
        <end position="69"/>
    </location>
</feature>
<evidence type="ECO:0000256" key="1">
    <source>
        <dbReference type="SAM" id="MobiDB-lite"/>
    </source>
</evidence>
<gene>
    <name evidence="2" type="ORF">UV8b_05138</name>
</gene>
<evidence type="ECO:0000313" key="3">
    <source>
        <dbReference type="Proteomes" id="UP000027002"/>
    </source>
</evidence>
<keyword evidence="3" id="KW-1185">Reference proteome</keyword>
<accession>A0A8E5MIC5</accession>
<evidence type="ECO:0000313" key="2">
    <source>
        <dbReference type="EMBL" id="QUC20897.1"/>
    </source>
</evidence>
<protein>
    <submittedName>
        <fullName evidence="2">Uncharacterized protein</fullName>
    </submittedName>
</protein>
<dbReference type="GeneID" id="66065916"/>